<evidence type="ECO:0000313" key="4">
    <source>
        <dbReference type="EMBL" id="SKC38339.1"/>
    </source>
</evidence>
<feature type="domain" description="DUF1972" evidence="3">
    <location>
        <begin position="3"/>
        <end position="178"/>
    </location>
</feature>
<dbReference type="Gene3D" id="3.40.50.2000">
    <property type="entry name" value="Glycogen Phosphorylase B"/>
    <property type="match status" value="2"/>
</dbReference>
<keyword evidence="5" id="KW-1185">Reference proteome</keyword>
<keyword evidence="1 4" id="KW-0808">Transferase</keyword>
<dbReference type="InterPro" id="IPR001296">
    <property type="entry name" value="Glyco_trans_1"/>
</dbReference>
<dbReference type="Proteomes" id="UP000190961">
    <property type="component" value="Unassembled WGS sequence"/>
</dbReference>
<dbReference type="InterPro" id="IPR015393">
    <property type="entry name" value="DUF1972"/>
</dbReference>
<reference evidence="4 5" key="1">
    <citation type="submission" date="2017-02" db="EMBL/GenBank/DDBJ databases">
        <authorList>
            <person name="Peterson S.W."/>
        </authorList>
    </citation>
    <scope>NUCLEOTIDE SEQUENCE [LARGE SCALE GENOMIC DNA]</scope>
    <source>
        <strain evidence="4 5">DSM 25262</strain>
    </source>
</reference>
<dbReference type="Pfam" id="PF00534">
    <property type="entry name" value="Glycos_transf_1"/>
    <property type="match status" value="1"/>
</dbReference>
<dbReference type="RefSeq" id="WP_079684670.1">
    <property type="nucleotide sequence ID" value="NZ_FUZU01000001.1"/>
</dbReference>
<dbReference type="PANTHER" id="PTHR46401:SF2">
    <property type="entry name" value="GLYCOSYLTRANSFERASE WBBK-RELATED"/>
    <property type="match status" value="1"/>
</dbReference>
<evidence type="ECO:0000256" key="1">
    <source>
        <dbReference type="ARBA" id="ARBA00022679"/>
    </source>
</evidence>
<name>A0A1T5IGS5_9BACT</name>
<gene>
    <name evidence="4" type="ORF">SAMN05660236_0010</name>
</gene>
<dbReference type="STRING" id="688867.SAMN05660236_0010"/>
<evidence type="ECO:0000259" key="2">
    <source>
        <dbReference type="Pfam" id="PF00534"/>
    </source>
</evidence>
<dbReference type="OrthoDB" id="9792269at2"/>
<sequence>MKIAILGTKGIPNQYGGFEQFAEYLSVGLVERGHEVTVYSPHFHPYKDKDFKGVKIKHVFCPENILGGGAHFIYDHLCLSDAYTHNDFDIIFEAGYASCAPSLQYFKSKKRRPLVFTNMDGLEWKRNKWNKLVQKLTKRSEKLAVSQSHVLISDNIGIQNYLLKAYNKNSYFIPYGADLIVHHDLSLLGSTGLEQNNYFLVIARLEPENNIEVIIKAFIQSQSNRTLAIVGGLKTKHAKQLLKYKVLHSRIVFLGSIYDKKILDSLRFYCKAYFHGHSVGGTNPSLLEAMADESFIVAHDNEFNRSVLENNALFFSDENDLADKILKIQKERDDKYEVFTKRNIDLIHQKYNWETIIDSHENLFLASLESIQKSNDSIQA</sequence>
<feature type="domain" description="Glycosyl transferase family 1" evidence="2">
    <location>
        <begin position="194"/>
        <end position="341"/>
    </location>
</feature>
<dbReference type="SUPFAM" id="SSF53756">
    <property type="entry name" value="UDP-Glycosyltransferase/glycogen phosphorylase"/>
    <property type="match status" value="1"/>
</dbReference>
<accession>A0A1T5IGS5</accession>
<dbReference type="EMBL" id="FUZU01000001">
    <property type="protein sequence ID" value="SKC38339.1"/>
    <property type="molecule type" value="Genomic_DNA"/>
</dbReference>
<dbReference type="Pfam" id="PF09314">
    <property type="entry name" value="DUF1972"/>
    <property type="match status" value="1"/>
</dbReference>
<dbReference type="PANTHER" id="PTHR46401">
    <property type="entry name" value="GLYCOSYLTRANSFERASE WBBK-RELATED"/>
    <property type="match status" value="1"/>
</dbReference>
<evidence type="ECO:0000259" key="3">
    <source>
        <dbReference type="Pfam" id="PF09314"/>
    </source>
</evidence>
<dbReference type="AlphaFoldDB" id="A0A1T5IGS5"/>
<evidence type="ECO:0000313" key="5">
    <source>
        <dbReference type="Proteomes" id="UP000190961"/>
    </source>
</evidence>
<organism evidence="4 5">
    <name type="scientific">Ohtaekwangia koreensis</name>
    <dbReference type="NCBI Taxonomy" id="688867"/>
    <lineage>
        <taxon>Bacteria</taxon>
        <taxon>Pseudomonadati</taxon>
        <taxon>Bacteroidota</taxon>
        <taxon>Cytophagia</taxon>
        <taxon>Cytophagales</taxon>
        <taxon>Fulvivirgaceae</taxon>
        <taxon>Ohtaekwangia</taxon>
    </lineage>
</organism>
<protein>
    <submittedName>
        <fullName evidence="4">Glycosyltransferase involved in cell wall bisynthesis</fullName>
    </submittedName>
</protein>
<dbReference type="GO" id="GO:0016757">
    <property type="term" value="F:glycosyltransferase activity"/>
    <property type="evidence" value="ECO:0007669"/>
    <property type="project" value="InterPro"/>
</dbReference>
<proteinExistence type="predicted"/>
<dbReference type="GO" id="GO:0009103">
    <property type="term" value="P:lipopolysaccharide biosynthetic process"/>
    <property type="evidence" value="ECO:0007669"/>
    <property type="project" value="TreeGrafter"/>
</dbReference>